<dbReference type="Gene3D" id="2.30.30.1040">
    <property type="match status" value="1"/>
</dbReference>
<evidence type="ECO:0000256" key="8">
    <source>
        <dbReference type="RuleBase" id="RU004561"/>
    </source>
</evidence>
<sequence>MAFFRQGFAPPNSSMHADFSSLPAPLNPHTSIAMPGAAPLPFQLNAYNKSSHSDDYSDELWQACAGSLVSVPKAGECVWYFPQGHMEQVAASTQQACNQQLPNSTSLDSKVFCRVVSRTLSAEPDTDEVFAQISLLPEPEVTKSADTMEEEPVNPQRSIRMFTKILTASDTSTHGGFSVLRKHAEDCLPLLDMSQDPPFQDLVATDLHGQEWKFRHTYRGHPRRHLLTTGWSVFVSNKRLVAGDAVIFLRGENGELRVGIRRAKRQPVSQPSVLSSHSMHMGVVATASYAITTRTMFSVYYKPRVSLSTFLVPVHIYTKAMAQSLSVGMRFKMKCETDDGSERSYAGTITGLGGTDASSWPNSKWRSLIVNWDEMTNERAVRVSPWEIEPCASPPMVNPSPTARNKRFRPVPFSSATDLPILGSNNSAYECTFSPKYSRVVQGQEPWMGVGSLWRSSLNNNLEPQHPQQHKGASGAPLLQVSGLRTTLGMPLGLSSEGESKLSTVSPISNRGGRLSKNTMHGSSWPVNDFHSGWFMPISPSQAGLSSVPTLVEKSLETVNSRHPSMYHPLAPSFPFNQEMPEVVSPAPVVAENSCKLFGISLTDISPTVAGAKFARTVTGASVLNEDITYDESQQPYIHVKDVESPKPTKSDAASEQERPDLCVSREADLRSQSVRSCTKVIKKGSMVGRGIDLSKIDSYKKLIEELEVMFHMKGELADPDKGWQVAYSDNEGDFMHVGDDPWPEFCIMVRKIYILSPEEVLIAGLPEGKGPKQCR</sequence>
<dbReference type="GO" id="GO:0009734">
    <property type="term" value="P:auxin-activated signaling pathway"/>
    <property type="evidence" value="ECO:0007669"/>
    <property type="project" value="UniProtKB-KW"/>
</dbReference>
<keyword evidence="6 8" id="KW-0539">Nucleus</keyword>
<evidence type="ECO:0000259" key="11">
    <source>
        <dbReference type="PROSITE" id="PS51745"/>
    </source>
</evidence>
<comment type="function">
    <text evidence="8">Auxin response factors (ARFs) are transcriptional factors that bind specifically to the DNA sequence 5'-TGTCTC-3' found in the auxin-responsive promoter elements (AuxREs).</text>
</comment>
<evidence type="ECO:0000256" key="5">
    <source>
        <dbReference type="ARBA" id="ARBA00023163"/>
    </source>
</evidence>
<dbReference type="PANTHER" id="PTHR31384:SF1">
    <property type="entry name" value="AUXIN RESPONSE FACTOR 9"/>
    <property type="match status" value="1"/>
</dbReference>
<dbReference type="InterPro" id="IPR003340">
    <property type="entry name" value="B3_DNA-bd"/>
</dbReference>
<dbReference type="CDD" id="cd10017">
    <property type="entry name" value="B3_DNA"/>
    <property type="match status" value="1"/>
</dbReference>
<dbReference type="InterPro" id="IPR033389">
    <property type="entry name" value="AUX/IAA_dom"/>
</dbReference>
<evidence type="ECO:0000256" key="6">
    <source>
        <dbReference type="ARBA" id="ARBA00023242"/>
    </source>
</evidence>
<organism evidence="12">
    <name type="scientific">Cyrtomium guizhouense</name>
    <dbReference type="NCBI Taxonomy" id="306076"/>
    <lineage>
        <taxon>Eukaryota</taxon>
        <taxon>Viridiplantae</taxon>
        <taxon>Streptophyta</taxon>
        <taxon>Embryophyta</taxon>
        <taxon>Tracheophyta</taxon>
        <taxon>Polypodiopsida</taxon>
        <taxon>Polypodiidae</taxon>
        <taxon>Polypodiales</taxon>
        <taxon>Polypodiineae</taxon>
        <taxon>Dryopteridaceae</taxon>
        <taxon>Dryopteridoideae</taxon>
        <taxon>Cyrtomium</taxon>
    </lineage>
</organism>
<keyword evidence="5 8" id="KW-0804">Transcription</keyword>
<dbReference type="PROSITE" id="PS50863">
    <property type="entry name" value="B3"/>
    <property type="match status" value="1"/>
</dbReference>
<comment type="subcellular location">
    <subcellularLocation>
        <location evidence="1 8">Nucleus</location>
    </subcellularLocation>
</comment>
<dbReference type="GO" id="GO:0006355">
    <property type="term" value="P:regulation of DNA-templated transcription"/>
    <property type="evidence" value="ECO:0007669"/>
    <property type="project" value="InterPro"/>
</dbReference>
<dbReference type="InterPro" id="IPR044835">
    <property type="entry name" value="ARF_plant"/>
</dbReference>
<accession>A0A1X9T685</accession>
<feature type="region of interest" description="Disordered" evidence="9">
    <location>
        <begin position="642"/>
        <end position="661"/>
    </location>
</feature>
<dbReference type="SUPFAM" id="SSF101936">
    <property type="entry name" value="DNA-binding pseudobarrel domain"/>
    <property type="match status" value="1"/>
</dbReference>
<feature type="region of interest" description="Disordered" evidence="9">
    <location>
        <begin position="490"/>
        <end position="521"/>
    </location>
</feature>
<proteinExistence type="evidence at transcript level"/>
<keyword evidence="4 8" id="KW-0238">DNA-binding</keyword>
<dbReference type="Pfam" id="PF06507">
    <property type="entry name" value="ARF_AD"/>
    <property type="match status" value="1"/>
</dbReference>
<dbReference type="AlphaFoldDB" id="A0A1X9T685"/>
<evidence type="ECO:0000256" key="2">
    <source>
        <dbReference type="ARBA" id="ARBA00007853"/>
    </source>
</evidence>
<evidence type="ECO:0000259" key="10">
    <source>
        <dbReference type="PROSITE" id="PS50863"/>
    </source>
</evidence>
<dbReference type="InterPro" id="IPR010525">
    <property type="entry name" value="ARF_dom"/>
</dbReference>
<evidence type="ECO:0000313" key="12">
    <source>
        <dbReference type="EMBL" id="ARR29288.1"/>
    </source>
</evidence>
<keyword evidence="3 8" id="KW-0805">Transcription regulation</keyword>
<dbReference type="SUPFAM" id="SSF54277">
    <property type="entry name" value="CAD &amp; PB1 domains"/>
    <property type="match status" value="1"/>
</dbReference>
<feature type="domain" description="PB1" evidence="11">
    <location>
        <begin position="676"/>
        <end position="761"/>
    </location>
</feature>
<evidence type="ECO:0000256" key="3">
    <source>
        <dbReference type="ARBA" id="ARBA00023015"/>
    </source>
</evidence>
<comment type="similarity">
    <text evidence="2 8">Belongs to the ARF family.</text>
</comment>
<dbReference type="GO" id="GO:0005634">
    <property type="term" value="C:nucleus"/>
    <property type="evidence" value="ECO:0007669"/>
    <property type="project" value="UniProtKB-SubCell"/>
</dbReference>
<protein>
    <recommendedName>
        <fullName evidence="8">Auxin response factor</fullName>
    </recommendedName>
</protein>
<evidence type="ECO:0000256" key="4">
    <source>
        <dbReference type="ARBA" id="ARBA00023125"/>
    </source>
</evidence>
<dbReference type="EMBL" id="KX784841">
    <property type="protein sequence ID" value="ARR29288.1"/>
    <property type="molecule type" value="mRNA"/>
</dbReference>
<gene>
    <name evidence="12" type="primary">ARF2</name>
</gene>
<reference evidence="12" key="1">
    <citation type="submission" date="2016-08" db="EMBL/GenBank/DDBJ databases">
        <title>ARF genes in ferns.</title>
        <authorList>
            <person name="Li G.-S."/>
        </authorList>
    </citation>
    <scope>NUCLEOTIDE SEQUENCE</scope>
    <source>
        <strain evidence="12">CgARF2c</strain>
    </source>
</reference>
<dbReference type="InterPro" id="IPR053793">
    <property type="entry name" value="PB1-like"/>
</dbReference>
<dbReference type="GO" id="GO:0003677">
    <property type="term" value="F:DNA binding"/>
    <property type="evidence" value="ECO:0007669"/>
    <property type="project" value="UniProtKB-KW"/>
</dbReference>
<dbReference type="Pfam" id="PF02362">
    <property type="entry name" value="B3"/>
    <property type="match status" value="1"/>
</dbReference>
<feature type="compositionally biased region" description="Low complexity" evidence="9">
    <location>
        <begin position="492"/>
        <end position="503"/>
    </location>
</feature>
<dbReference type="PROSITE" id="PS51745">
    <property type="entry name" value="PB1"/>
    <property type="match status" value="1"/>
</dbReference>
<dbReference type="FunFam" id="2.30.30.1040:FF:000001">
    <property type="entry name" value="Auxin response factor"/>
    <property type="match status" value="1"/>
</dbReference>
<dbReference type="Pfam" id="PF02309">
    <property type="entry name" value="AUX_IAA"/>
    <property type="match status" value="1"/>
</dbReference>
<name>A0A1X9T685_9MONI</name>
<comment type="subunit">
    <text evidence="8">Homodimers and heterodimers.</text>
</comment>
<evidence type="ECO:0000256" key="7">
    <source>
        <dbReference type="ARBA" id="ARBA00023294"/>
    </source>
</evidence>
<dbReference type="SMART" id="SM01019">
    <property type="entry name" value="B3"/>
    <property type="match status" value="1"/>
</dbReference>
<dbReference type="PANTHER" id="PTHR31384">
    <property type="entry name" value="AUXIN RESPONSE FACTOR 4-RELATED"/>
    <property type="match status" value="1"/>
</dbReference>
<dbReference type="Gene3D" id="2.40.330.10">
    <property type="entry name" value="DNA-binding pseudobarrel domain"/>
    <property type="match status" value="1"/>
</dbReference>
<evidence type="ECO:0000256" key="1">
    <source>
        <dbReference type="ARBA" id="ARBA00004123"/>
    </source>
</evidence>
<dbReference type="FunFam" id="2.40.330.10:FF:000001">
    <property type="entry name" value="Auxin response factor"/>
    <property type="match status" value="1"/>
</dbReference>
<evidence type="ECO:0000256" key="9">
    <source>
        <dbReference type="SAM" id="MobiDB-lite"/>
    </source>
</evidence>
<dbReference type="Gene3D" id="3.10.20.90">
    <property type="entry name" value="Phosphatidylinositol 3-kinase Catalytic Subunit, Chain A, domain 1"/>
    <property type="match status" value="1"/>
</dbReference>
<keyword evidence="7 8" id="KW-0927">Auxin signaling pathway</keyword>
<feature type="domain" description="TF-B3" evidence="10">
    <location>
        <begin position="162"/>
        <end position="264"/>
    </location>
</feature>
<dbReference type="InterPro" id="IPR015300">
    <property type="entry name" value="DNA-bd_pseudobarrel_sf"/>
</dbReference>